<dbReference type="Proteomes" id="UP000829196">
    <property type="component" value="Unassembled WGS sequence"/>
</dbReference>
<dbReference type="Pfam" id="PF20431">
    <property type="entry name" value="E_motif"/>
    <property type="match status" value="1"/>
</dbReference>
<protein>
    <recommendedName>
        <fullName evidence="3">DYW domain-containing protein</fullName>
    </recommendedName>
</protein>
<feature type="repeat" description="PPR" evidence="2">
    <location>
        <begin position="339"/>
        <end position="373"/>
    </location>
</feature>
<feature type="domain" description="DYW" evidence="3">
    <location>
        <begin position="586"/>
        <end position="678"/>
    </location>
</feature>
<dbReference type="AlphaFoldDB" id="A0A8T3AKA6"/>
<dbReference type="Pfam" id="PF14432">
    <property type="entry name" value="DYW_deaminase"/>
    <property type="match status" value="1"/>
</dbReference>
<dbReference type="SMR" id="A0A8T3AKA6"/>
<dbReference type="GO" id="GO:0009451">
    <property type="term" value="P:RNA modification"/>
    <property type="evidence" value="ECO:0007669"/>
    <property type="project" value="InterPro"/>
</dbReference>
<evidence type="ECO:0000313" key="4">
    <source>
        <dbReference type="EMBL" id="KAI0496222.1"/>
    </source>
</evidence>
<comment type="caution">
    <text evidence="4">The sequence shown here is derived from an EMBL/GenBank/DDBJ whole genome shotgun (WGS) entry which is preliminary data.</text>
</comment>
<feature type="repeat" description="PPR" evidence="2">
    <location>
        <begin position="269"/>
        <end position="303"/>
    </location>
</feature>
<feature type="repeat" description="PPR" evidence="2">
    <location>
        <begin position="237"/>
        <end position="267"/>
    </location>
</feature>
<dbReference type="FunFam" id="1.25.40.10:FF:000348">
    <property type="entry name" value="Pentatricopeptide repeat-containing protein chloroplastic"/>
    <property type="match status" value="1"/>
</dbReference>
<evidence type="ECO:0000313" key="5">
    <source>
        <dbReference type="Proteomes" id="UP000829196"/>
    </source>
</evidence>
<dbReference type="EMBL" id="JAGYWB010000016">
    <property type="protein sequence ID" value="KAI0496222.1"/>
    <property type="molecule type" value="Genomic_DNA"/>
</dbReference>
<evidence type="ECO:0000256" key="1">
    <source>
        <dbReference type="ARBA" id="ARBA00022737"/>
    </source>
</evidence>
<dbReference type="PANTHER" id="PTHR47926">
    <property type="entry name" value="PENTATRICOPEPTIDE REPEAT-CONTAINING PROTEIN"/>
    <property type="match status" value="1"/>
</dbReference>
<name>A0A8T3AKA6_DENNO</name>
<keyword evidence="5" id="KW-1185">Reference proteome</keyword>
<evidence type="ECO:0000256" key="2">
    <source>
        <dbReference type="PROSITE-ProRule" id="PRU00708"/>
    </source>
</evidence>
<sequence>MTSVARSLHSDRLLRRLKNSSFLPLAVLHQIQAQILTNASLHNSTPLLSEFLSSCARSRNLPAACLLLKNLRSPIPSTLNHVLRFHAESLSSQEILVLYREMVRQKIPQDRSIFTVLFRAGAQEASSVGESLHCQILKLGFVSDLFLMTGLLDSYAKRGSLESAEKLFDEMVEKDVVACNAMIAALSGNGRTEDARKLFEGMPKKSSASWNSMITCYCKQGNVAIAREIFDQNPVKDVVSWNAMIDGYCKIGQLSVAHQLFERMGHARNSVTWNTMMSGYLHQREFGTAISLFREMQMENVKPTEVTMVSLLSACGHLGALNTGRWIHAYICNHHLNIDVVLGNSLIDMYFKCGNIETALEVFRGMPSKNVFCWNSVIAGFGMHGHGKKAIEVFLEMDTTSGIRPDEITFVGLLSACGHSGLIFEGKRYFSQMFGVYGLAPQIEHYGCMVDLLGRAGLLQEALHFIETMTIKPNCVVWGSLLRACKIHRDTKTSEHVTQRLLELDPNDGGNYVFLSNIYALAKQWEDVDTCRAIMIEKGVHKEPGCSSVEVNNVVHEFVVGDTSHPQFEKINIFLLEIERELRNLGYRPGTGSVLHDIEDEEKENAVLYHSERIAIAFGLINTRKMEPIRVVKNLRVCSDCHEAIKFIAKLFKREITVRDRSRFHHFRDGSCSCQDYW</sequence>
<reference evidence="4" key="1">
    <citation type="journal article" date="2022" name="Front. Genet.">
        <title>Chromosome-Scale Assembly of the Dendrobium nobile Genome Provides Insights Into the Molecular Mechanism of the Biosynthesis of the Medicinal Active Ingredient of Dendrobium.</title>
        <authorList>
            <person name="Xu Q."/>
            <person name="Niu S.-C."/>
            <person name="Li K.-L."/>
            <person name="Zheng P.-J."/>
            <person name="Zhang X.-J."/>
            <person name="Jia Y."/>
            <person name="Liu Y."/>
            <person name="Niu Y.-X."/>
            <person name="Yu L.-H."/>
            <person name="Chen D.-F."/>
            <person name="Zhang G.-Q."/>
        </authorList>
    </citation>
    <scope>NUCLEOTIDE SEQUENCE</scope>
    <source>
        <tissue evidence="4">Leaf</tissue>
    </source>
</reference>
<dbReference type="NCBIfam" id="TIGR00756">
    <property type="entry name" value="PPR"/>
    <property type="match status" value="7"/>
</dbReference>
<dbReference type="InterPro" id="IPR046848">
    <property type="entry name" value="E_motif"/>
</dbReference>
<dbReference type="Pfam" id="PF01535">
    <property type="entry name" value="PPR"/>
    <property type="match status" value="4"/>
</dbReference>
<dbReference type="PROSITE" id="PS51375">
    <property type="entry name" value="PPR"/>
    <property type="match status" value="5"/>
</dbReference>
<organism evidence="4 5">
    <name type="scientific">Dendrobium nobile</name>
    <name type="common">Orchid</name>
    <dbReference type="NCBI Taxonomy" id="94219"/>
    <lineage>
        <taxon>Eukaryota</taxon>
        <taxon>Viridiplantae</taxon>
        <taxon>Streptophyta</taxon>
        <taxon>Embryophyta</taxon>
        <taxon>Tracheophyta</taxon>
        <taxon>Spermatophyta</taxon>
        <taxon>Magnoliopsida</taxon>
        <taxon>Liliopsida</taxon>
        <taxon>Asparagales</taxon>
        <taxon>Orchidaceae</taxon>
        <taxon>Epidendroideae</taxon>
        <taxon>Malaxideae</taxon>
        <taxon>Dendrobiinae</taxon>
        <taxon>Dendrobium</taxon>
    </lineage>
</organism>
<dbReference type="InterPro" id="IPR046960">
    <property type="entry name" value="PPR_At4g14850-like_plant"/>
</dbReference>
<accession>A0A8T3AKA6</accession>
<gene>
    <name evidence="4" type="ORF">KFK09_022532</name>
</gene>
<dbReference type="GO" id="GO:0003723">
    <property type="term" value="F:RNA binding"/>
    <property type="evidence" value="ECO:0007669"/>
    <property type="project" value="InterPro"/>
</dbReference>
<dbReference type="InterPro" id="IPR002885">
    <property type="entry name" value="PPR_rpt"/>
</dbReference>
<dbReference type="OrthoDB" id="185373at2759"/>
<feature type="repeat" description="PPR" evidence="2">
    <location>
        <begin position="206"/>
        <end position="236"/>
    </location>
</feature>
<feature type="repeat" description="PPR" evidence="2">
    <location>
        <begin position="144"/>
        <end position="178"/>
    </location>
</feature>
<dbReference type="GO" id="GO:0008270">
    <property type="term" value="F:zinc ion binding"/>
    <property type="evidence" value="ECO:0007669"/>
    <property type="project" value="InterPro"/>
</dbReference>
<dbReference type="Gene3D" id="1.25.40.10">
    <property type="entry name" value="Tetratricopeptide repeat domain"/>
    <property type="match status" value="4"/>
</dbReference>
<evidence type="ECO:0000259" key="3">
    <source>
        <dbReference type="Pfam" id="PF14432"/>
    </source>
</evidence>
<keyword evidence="1" id="KW-0677">Repeat</keyword>
<dbReference type="FunFam" id="1.25.40.10:FF:000184">
    <property type="entry name" value="Pentatricopeptide repeat-containing protein, chloroplastic"/>
    <property type="match status" value="1"/>
</dbReference>
<dbReference type="InterPro" id="IPR032867">
    <property type="entry name" value="DYW_dom"/>
</dbReference>
<dbReference type="PANTHER" id="PTHR47926:SF430">
    <property type="entry name" value="PENTATRICOPEPTIDE REPEAT-CONTAINING PROTEIN"/>
    <property type="match status" value="1"/>
</dbReference>
<proteinExistence type="predicted"/>
<dbReference type="InterPro" id="IPR011990">
    <property type="entry name" value="TPR-like_helical_dom_sf"/>
</dbReference>
<dbReference type="Pfam" id="PF13041">
    <property type="entry name" value="PPR_2"/>
    <property type="match status" value="3"/>
</dbReference>